<evidence type="ECO:0000256" key="3">
    <source>
        <dbReference type="ARBA" id="ARBA00022782"/>
    </source>
</evidence>
<feature type="region of interest" description="Disordered" evidence="7">
    <location>
        <begin position="1"/>
        <end position="92"/>
    </location>
</feature>
<reference evidence="9 10" key="1">
    <citation type="journal article" date="2020" name="bioRxiv">
        <title>Sequence and annotation of 42 cannabis genomes reveals extensive copy number variation in cannabinoid synthesis and pathogen resistance genes.</title>
        <authorList>
            <person name="Mckernan K.J."/>
            <person name="Helbert Y."/>
            <person name="Kane L.T."/>
            <person name="Ebling H."/>
            <person name="Zhang L."/>
            <person name="Liu B."/>
            <person name="Eaton Z."/>
            <person name="Mclaughlin S."/>
            <person name="Kingan S."/>
            <person name="Baybayan P."/>
            <person name="Concepcion G."/>
            <person name="Jordan M."/>
            <person name="Riva A."/>
            <person name="Barbazuk W."/>
            <person name="Harkins T."/>
        </authorList>
    </citation>
    <scope>NUCLEOTIDE SEQUENCE [LARGE SCALE GENOMIC DNA]</scope>
    <source>
        <strain evidence="10">cv. Jamaican Lion 4</strain>
        <tissue evidence="9">Leaf</tissue>
    </source>
</reference>
<feature type="compositionally biased region" description="Acidic residues" evidence="7">
    <location>
        <begin position="38"/>
        <end position="54"/>
    </location>
</feature>
<proteinExistence type="predicted"/>
<evidence type="ECO:0000256" key="1">
    <source>
        <dbReference type="ARBA" id="ARBA00004123"/>
    </source>
</evidence>
<dbReference type="AlphaFoldDB" id="A0A7J6HE33"/>
<evidence type="ECO:0000256" key="6">
    <source>
        <dbReference type="ARBA" id="ARBA00023242"/>
    </source>
</evidence>
<evidence type="ECO:0000313" key="9">
    <source>
        <dbReference type="EMBL" id="KAF4393335.1"/>
    </source>
</evidence>
<evidence type="ECO:0000313" key="10">
    <source>
        <dbReference type="Proteomes" id="UP000525078"/>
    </source>
</evidence>
<name>A0A7J6HE33_CANSA</name>
<dbReference type="PANTHER" id="PTHR31496:SF3">
    <property type="entry name" value="TRANSCRIPTION REPRESSOR KAN1"/>
    <property type="match status" value="1"/>
</dbReference>
<dbReference type="GO" id="GO:0005634">
    <property type="term" value="C:nucleus"/>
    <property type="evidence" value="ECO:0007669"/>
    <property type="project" value="UniProtKB-SubCell"/>
</dbReference>
<dbReference type="NCBIfam" id="TIGR01557">
    <property type="entry name" value="myb_SHAQKYF"/>
    <property type="match status" value="1"/>
</dbReference>
<sequence length="296" mass="33731">MAAEMMRSSTTTSDDHDAGSSQVSKTNNNQDYNTLEHIDEEEEEDEDEDEDEDNEDRKNEQSSSNSTVEENGSKKQQGATSGGSVRQYVRSKTPRLRWTPDLHLCFVRAVERLGGQDRATPKLVLQLMNIKGLSIAHVKSHLQMYRSKKIEDPNQVLSEQGFFLEAGREHHHHIYNLSQLPMLQSFNQWPNSSLISASWRSMQQGHHQNESLQRSSWPRSSSSTRFGHTTSSMEDHHHNHNNIVPKKSHQSSKQEGDNILKRKALDSDQYGHDELDLDFSSASLINDTTFCNDLIS</sequence>
<dbReference type="GO" id="GO:0000976">
    <property type="term" value="F:transcription cis-regulatory region binding"/>
    <property type="evidence" value="ECO:0007669"/>
    <property type="project" value="InterPro"/>
</dbReference>
<keyword evidence="6" id="KW-0539">Nucleus</keyword>
<evidence type="ECO:0000256" key="7">
    <source>
        <dbReference type="SAM" id="MobiDB-lite"/>
    </source>
</evidence>
<dbReference type="Proteomes" id="UP000525078">
    <property type="component" value="Unassembled WGS sequence"/>
</dbReference>
<feature type="region of interest" description="Disordered" evidence="7">
    <location>
        <begin position="200"/>
        <end position="256"/>
    </location>
</feature>
<comment type="caution">
    <text evidence="9">The sequence shown here is derived from an EMBL/GenBank/DDBJ whole genome shotgun (WGS) entry which is preliminary data.</text>
</comment>
<dbReference type="SUPFAM" id="SSF46689">
    <property type="entry name" value="Homeodomain-like"/>
    <property type="match status" value="1"/>
</dbReference>
<dbReference type="Pfam" id="PF00249">
    <property type="entry name" value="Myb_DNA-binding"/>
    <property type="match status" value="1"/>
</dbReference>
<evidence type="ECO:0000259" key="8">
    <source>
        <dbReference type="PROSITE" id="PS51294"/>
    </source>
</evidence>
<dbReference type="InterPro" id="IPR017930">
    <property type="entry name" value="Myb_dom"/>
</dbReference>
<dbReference type="Gene3D" id="1.10.10.60">
    <property type="entry name" value="Homeodomain-like"/>
    <property type="match status" value="1"/>
</dbReference>
<feature type="compositionally biased region" description="Polar residues" evidence="7">
    <location>
        <begin position="61"/>
        <end position="84"/>
    </location>
</feature>
<comment type="subcellular location">
    <subcellularLocation>
        <location evidence="1">Nucleus</location>
    </subcellularLocation>
</comment>
<dbReference type="FunFam" id="1.10.10.60:FF:000002">
    <property type="entry name" value="Myb family transcription factor"/>
    <property type="match status" value="1"/>
</dbReference>
<accession>A0A7J6HE33</accession>
<keyword evidence="4" id="KW-0805">Transcription regulation</keyword>
<evidence type="ECO:0000256" key="2">
    <source>
        <dbReference type="ARBA" id="ARBA00022473"/>
    </source>
</evidence>
<evidence type="ECO:0000256" key="5">
    <source>
        <dbReference type="ARBA" id="ARBA00023163"/>
    </source>
</evidence>
<keyword evidence="5" id="KW-0804">Transcription</keyword>
<dbReference type="PROSITE" id="PS51294">
    <property type="entry name" value="HTH_MYB"/>
    <property type="match status" value="1"/>
</dbReference>
<dbReference type="PANTHER" id="PTHR31496">
    <property type="entry name" value="TRANSCRIPTION FACTOR KAN2-RELATED"/>
    <property type="match status" value="1"/>
</dbReference>
<dbReference type="InterPro" id="IPR009057">
    <property type="entry name" value="Homeodomain-like_sf"/>
</dbReference>
<dbReference type="EMBL" id="JAATIP010000014">
    <property type="protein sequence ID" value="KAF4393335.1"/>
    <property type="molecule type" value="Genomic_DNA"/>
</dbReference>
<dbReference type="InterPro" id="IPR006447">
    <property type="entry name" value="Myb_dom_plants"/>
</dbReference>
<evidence type="ECO:0000256" key="4">
    <source>
        <dbReference type="ARBA" id="ARBA00023015"/>
    </source>
</evidence>
<dbReference type="InterPro" id="IPR001005">
    <property type="entry name" value="SANT/Myb"/>
</dbReference>
<dbReference type="GO" id="GO:0010158">
    <property type="term" value="P:abaxial cell fate specification"/>
    <property type="evidence" value="ECO:0007669"/>
    <property type="project" value="InterPro"/>
</dbReference>
<feature type="compositionally biased region" description="Polar residues" evidence="7">
    <location>
        <begin position="19"/>
        <end position="33"/>
    </location>
</feature>
<protein>
    <recommendedName>
        <fullName evidence="8">HTH myb-type domain-containing protein</fullName>
    </recommendedName>
</protein>
<dbReference type="GO" id="GO:0006355">
    <property type="term" value="P:regulation of DNA-templated transcription"/>
    <property type="evidence" value="ECO:0007669"/>
    <property type="project" value="InterPro"/>
</dbReference>
<keyword evidence="3" id="KW-0221">Differentiation</keyword>
<feature type="domain" description="HTH myb-type" evidence="8">
    <location>
        <begin position="90"/>
        <end position="150"/>
    </location>
</feature>
<organism evidence="9 10">
    <name type="scientific">Cannabis sativa</name>
    <name type="common">Hemp</name>
    <name type="synonym">Marijuana</name>
    <dbReference type="NCBI Taxonomy" id="3483"/>
    <lineage>
        <taxon>Eukaryota</taxon>
        <taxon>Viridiplantae</taxon>
        <taxon>Streptophyta</taxon>
        <taxon>Embryophyta</taxon>
        <taxon>Tracheophyta</taxon>
        <taxon>Spermatophyta</taxon>
        <taxon>Magnoliopsida</taxon>
        <taxon>eudicotyledons</taxon>
        <taxon>Gunneridae</taxon>
        <taxon>Pentapetalae</taxon>
        <taxon>rosids</taxon>
        <taxon>fabids</taxon>
        <taxon>Rosales</taxon>
        <taxon>Cannabaceae</taxon>
        <taxon>Cannabis</taxon>
    </lineage>
</organism>
<feature type="compositionally biased region" description="Low complexity" evidence="7">
    <location>
        <begin position="211"/>
        <end position="225"/>
    </location>
</feature>
<gene>
    <name evidence="9" type="ORF">F8388_023139</name>
</gene>
<dbReference type="InterPro" id="IPR044847">
    <property type="entry name" value="KAN_fam"/>
</dbReference>
<keyword evidence="2" id="KW-0217">Developmental protein</keyword>